<dbReference type="PROSITE" id="PS51257">
    <property type="entry name" value="PROKAR_LIPOPROTEIN"/>
    <property type="match status" value="1"/>
</dbReference>
<evidence type="ECO:0008006" key="3">
    <source>
        <dbReference type="Google" id="ProtNLM"/>
    </source>
</evidence>
<protein>
    <recommendedName>
        <fullName evidence="3">DUF4230 domain-containing protein</fullName>
    </recommendedName>
</protein>
<evidence type="ECO:0000313" key="1">
    <source>
        <dbReference type="EMBL" id="UZP73999.1"/>
    </source>
</evidence>
<evidence type="ECO:0000313" key="2">
    <source>
        <dbReference type="Proteomes" id="UP001317963"/>
    </source>
</evidence>
<dbReference type="EMBL" id="CP036501">
    <property type="protein sequence ID" value="UZP73999.1"/>
    <property type="molecule type" value="Genomic_DNA"/>
</dbReference>
<gene>
    <name evidence="1" type="ORF">E0F26_04230</name>
</gene>
<sequence>MVERLLDSTTLGRRAKSALALLCLMSLAACSSREVIVEGSFPTPVVDPLPVSVGVLFTKEFREHELVDDATGRGEASWRVSTGLAQVNFWSTLLPAFFQNVVFIENYEDLNTYDVDAVLIPEVTDVQYAIPLYTNVKVYEIWMRYQLSLVEPGQLKDEENQVIVTENAQAFTQWPLTAYGKTPTAFLQSDTDAVNEAAVMALRDAGANFITSFGRVPGVVAWVQKSQEAQ</sequence>
<proteinExistence type="predicted"/>
<reference evidence="1 2" key="1">
    <citation type="submission" date="2019-02" db="EMBL/GenBank/DDBJ databases">
        <title>Halieaceae_genomes.</title>
        <authorList>
            <person name="Li S.-H."/>
        </authorList>
    </citation>
    <scope>NUCLEOTIDE SEQUENCE [LARGE SCALE GENOMIC DNA]</scope>
    <source>
        <strain evidence="1 2">JH123</strain>
    </source>
</reference>
<keyword evidence="2" id="KW-1185">Reference proteome</keyword>
<organism evidence="1 2">
    <name type="scientific">Candidatus Paraluminiphilus aquimaris</name>
    <dbReference type="NCBI Taxonomy" id="2518994"/>
    <lineage>
        <taxon>Bacteria</taxon>
        <taxon>Pseudomonadati</taxon>
        <taxon>Pseudomonadota</taxon>
        <taxon>Gammaproteobacteria</taxon>
        <taxon>Cellvibrionales</taxon>
        <taxon>Halieaceae</taxon>
        <taxon>Candidatus Paraluminiphilus</taxon>
    </lineage>
</organism>
<name>A0ABY6Q402_9GAMM</name>
<dbReference type="Proteomes" id="UP001317963">
    <property type="component" value="Chromosome"/>
</dbReference>
<accession>A0ABY6Q402</accession>